<evidence type="ECO:0000313" key="2">
    <source>
        <dbReference type="Proteomes" id="UP001360560"/>
    </source>
</evidence>
<organism evidence="1 2">
    <name type="scientific">Saccharomycopsis crataegensis</name>
    <dbReference type="NCBI Taxonomy" id="43959"/>
    <lineage>
        <taxon>Eukaryota</taxon>
        <taxon>Fungi</taxon>
        <taxon>Dikarya</taxon>
        <taxon>Ascomycota</taxon>
        <taxon>Saccharomycotina</taxon>
        <taxon>Saccharomycetes</taxon>
        <taxon>Saccharomycopsidaceae</taxon>
        <taxon>Saccharomycopsis</taxon>
    </lineage>
</organism>
<comment type="caution">
    <text evidence="1">The sequence shown here is derived from an EMBL/GenBank/DDBJ whole genome shotgun (WGS) entry which is preliminary data.</text>
</comment>
<gene>
    <name evidence="1" type="ORF">DASC09_009670</name>
</gene>
<name>A0AAV5QFW8_9ASCO</name>
<protein>
    <submittedName>
        <fullName evidence="1">Uncharacterized protein</fullName>
    </submittedName>
</protein>
<dbReference type="Proteomes" id="UP001360560">
    <property type="component" value="Unassembled WGS sequence"/>
</dbReference>
<reference evidence="1 2" key="1">
    <citation type="journal article" date="2023" name="Elife">
        <title>Identification of key yeast species and microbe-microbe interactions impacting larval growth of Drosophila in the wild.</title>
        <authorList>
            <person name="Mure A."/>
            <person name="Sugiura Y."/>
            <person name="Maeda R."/>
            <person name="Honda K."/>
            <person name="Sakurai N."/>
            <person name="Takahashi Y."/>
            <person name="Watada M."/>
            <person name="Katoh T."/>
            <person name="Gotoh A."/>
            <person name="Gotoh Y."/>
            <person name="Taniguchi I."/>
            <person name="Nakamura K."/>
            <person name="Hayashi T."/>
            <person name="Katayama T."/>
            <person name="Uemura T."/>
            <person name="Hattori Y."/>
        </authorList>
    </citation>
    <scope>NUCLEOTIDE SEQUENCE [LARGE SCALE GENOMIC DNA]</scope>
    <source>
        <strain evidence="1 2">SC-9</strain>
    </source>
</reference>
<dbReference type="GeneID" id="90071621"/>
<sequence length="88" mass="9771">MNSAALDDVNKRMCALVSFCSDIDKKLEAQNKDVNDQIASLKTHINNQIASLKTDAIDYLDSAQQKNDNNFQKILQLLQNNGNNSESA</sequence>
<dbReference type="AlphaFoldDB" id="A0AAV5QFW8"/>
<dbReference type="EMBL" id="BTFZ01000002">
    <property type="protein sequence ID" value="GMM33642.1"/>
    <property type="molecule type" value="Genomic_DNA"/>
</dbReference>
<evidence type="ECO:0000313" key="1">
    <source>
        <dbReference type="EMBL" id="GMM33642.1"/>
    </source>
</evidence>
<proteinExistence type="predicted"/>
<accession>A0AAV5QFW8</accession>
<dbReference type="RefSeq" id="XP_064850642.1">
    <property type="nucleotide sequence ID" value="XM_064994570.1"/>
</dbReference>
<keyword evidence="2" id="KW-1185">Reference proteome</keyword>